<evidence type="ECO:0000313" key="11">
    <source>
        <dbReference type="EMBL" id="OAA71213.1"/>
    </source>
</evidence>
<dbReference type="GO" id="GO:0010629">
    <property type="term" value="P:negative regulation of gene expression"/>
    <property type="evidence" value="ECO:0007669"/>
    <property type="project" value="UniProtKB-ARBA"/>
</dbReference>
<name>A0A168CC87_CORFA</name>
<keyword evidence="3" id="KW-0747">Spliceosome</keyword>
<dbReference type="SUPFAM" id="SSF54928">
    <property type="entry name" value="RNA-binding domain, RBD"/>
    <property type="match status" value="1"/>
</dbReference>
<dbReference type="InterPro" id="IPR048892">
    <property type="entry name" value="Nrd1_Seb1_dom2"/>
</dbReference>
<evidence type="ECO:0000256" key="6">
    <source>
        <dbReference type="ARBA" id="ARBA00023242"/>
    </source>
</evidence>
<dbReference type="InterPro" id="IPR035979">
    <property type="entry name" value="RBD_domain_sf"/>
</dbReference>
<feature type="region of interest" description="Disordered" evidence="8">
    <location>
        <begin position="320"/>
        <end position="436"/>
    </location>
</feature>
<dbReference type="EMBL" id="AZHB01000003">
    <property type="protein sequence ID" value="OAA71213.1"/>
    <property type="molecule type" value="Genomic_DNA"/>
</dbReference>
<dbReference type="InterPro" id="IPR000504">
    <property type="entry name" value="RRM_dom"/>
</dbReference>
<keyword evidence="4 7" id="KW-0694">RNA-binding</keyword>
<protein>
    <submittedName>
        <fullName evidence="11">Enth/vhs</fullName>
    </submittedName>
</protein>
<dbReference type="PROSITE" id="PS50102">
    <property type="entry name" value="RRM"/>
    <property type="match status" value="1"/>
</dbReference>
<dbReference type="InterPro" id="IPR006569">
    <property type="entry name" value="CID_dom"/>
</dbReference>
<dbReference type="GO" id="GO:0031124">
    <property type="term" value="P:mRNA 3'-end processing"/>
    <property type="evidence" value="ECO:0007669"/>
    <property type="project" value="UniProtKB-ARBA"/>
</dbReference>
<dbReference type="InterPro" id="IPR012677">
    <property type="entry name" value="Nucleotide-bd_a/b_plait_sf"/>
</dbReference>
<keyword evidence="5" id="KW-0508">mRNA splicing</keyword>
<comment type="caution">
    <text evidence="11">The sequence shown here is derived from an EMBL/GenBank/DDBJ whole genome shotgun (WGS) entry which is preliminary data.</text>
</comment>
<feature type="compositionally biased region" description="Low complexity" evidence="8">
    <location>
        <begin position="167"/>
        <end position="179"/>
    </location>
</feature>
<dbReference type="PANTHER" id="PTHR14089">
    <property type="entry name" value="PRE-MRNA-SPLICING FACTOR RBM22"/>
    <property type="match status" value="1"/>
</dbReference>
<evidence type="ECO:0000256" key="1">
    <source>
        <dbReference type="ARBA" id="ARBA00004123"/>
    </source>
</evidence>
<dbReference type="GO" id="GO:0071006">
    <property type="term" value="C:U2-type catalytic step 1 spliceosome"/>
    <property type="evidence" value="ECO:0007669"/>
    <property type="project" value="TreeGrafter"/>
</dbReference>
<evidence type="ECO:0000256" key="4">
    <source>
        <dbReference type="ARBA" id="ARBA00022884"/>
    </source>
</evidence>
<feature type="region of interest" description="Disordered" evidence="8">
    <location>
        <begin position="137"/>
        <end position="179"/>
    </location>
</feature>
<evidence type="ECO:0000256" key="8">
    <source>
        <dbReference type="SAM" id="MobiDB-lite"/>
    </source>
</evidence>
<dbReference type="AlphaFoldDB" id="A0A168CC87"/>
<evidence type="ECO:0000259" key="9">
    <source>
        <dbReference type="PROSITE" id="PS50102"/>
    </source>
</evidence>
<keyword evidence="3" id="KW-0507">mRNA processing</keyword>
<keyword evidence="12" id="KW-1185">Reference proteome</keyword>
<accession>A0A168CC87</accession>
<evidence type="ECO:0000313" key="12">
    <source>
        <dbReference type="Proteomes" id="UP000076744"/>
    </source>
</evidence>
<dbReference type="SUPFAM" id="SSF48464">
    <property type="entry name" value="ENTH/VHS domain"/>
    <property type="match status" value="1"/>
</dbReference>
<gene>
    <name evidence="11" type="ORF">ISF_01764</name>
</gene>
<sequence>MASAVTDLETGLQAMLNLKPPGVSGSRITSLTWLCVANIQSESVLIQKIYTHFKKTPGTHKLGVLYVVDSVTRKWLEQAKAQGQPINSSAPDGTYAAGVHRVTELMPVLMNDISQSAPEDQKGQTFPASMLASFRQGLSSSAQDKVSTTPPGSPPLNAMASLQRNQPASSAAPAPAPAAANGSSILEALANIARQNTTPHAAAGSAAPSNGNLPAPAASYTMPAAALPQPISSSQVPSSYPAASQPVNTPFSLAQMLAQNAPAQGMPSVPPQMPSAPAAAPGGMDPNTQQQIMLIKLLHEQGVPFDKIPALIQSMTVGAAAGQPPAAPAPTPAPITQGSFPAQPAWGAPSNGPSRDDPRNRAYGDGGGSPQRFRGRSRSRSPDRWGQRGSPRGGRDGRNSPSRGRHDDRDRNGRRGNDFRQRSPPGRRGRSPSPGNFPHIERWIEYDSSLPPNSIRVLSRTLFVGGVTCPEPELRSIFGRYGTVQTCIVNKDKRHAFVKMLTRKDAECAKTSMEDNRHLEVPLRTRWGVGFGPRDCSDYATGVSIIPISKLTEADRKWMLTAPYGGSGGRPIETGLCVEEPDIEIGAGVSSKAISRRMQTDKGGQNGPKSTRLRDDDWRQDDSGGHGRGGNGRGSNQGQGGQMPGFPFGVGTLPNGMPNFPQGFQQYQQ</sequence>
<proteinExistence type="predicted"/>
<dbReference type="GO" id="GO:0017070">
    <property type="term" value="F:U6 snRNA binding"/>
    <property type="evidence" value="ECO:0007669"/>
    <property type="project" value="TreeGrafter"/>
</dbReference>
<dbReference type="FunFam" id="3.30.70.330:FF:000397">
    <property type="entry name" value="RNA binding protein Nrd1"/>
    <property type="match status" value="1"/>
</dbReference>
<keyword evidence="6" id="KW-0539">Nucleus</keyword>
<feature type="compositionally biased region" description="Gly residues" evidence="8">
    <location>
        <begin position="626"/>
        <end position="643"/>
    </location>
</feature>
<evidence type="ECO:0000256" key="2">
    <source>
        <dbReference type="ARBA" id="ARBA00022553"/>
    </source>
</evidence>
<dbReference type="GO" id="GO:0000974">
    <property type="term" value="C:Prp19 complex"/>
    <property type="evidence" value="ECO:0007669"/>
    <property type="project" value="TreeGrafter"/>
</dbReference>
<evidence type="ECO:0000256" key="3">
    <source>
        <dbReference type="ARBA" id="ARBA00022728"/>
    </source>
</evidence>
<dbReference type="Gene3D" id="1.25.40.90">
    <property type="match status" value="1"/>
</dbReference>
<reference evidence="11 12" key="1">
    <citation type="journal article" date="2016" name="Genome Biol. Evol.">
        <title>Divergent and convergent evolution of fungal pathogenicity.</title>
        <authorList>
            <person name="Shang Y."/>
            <person name="Xiao G."/>
            <person name="Zheng P."/>
            <person name="Cen K."/>
            <person name="Zhan S."/>
            <person name="Wang C."/>
        </authorList>
    </citation>
    <scope>NUCLEOTIDE SEQUENCE [LARGE SCALE GENOMIC DNA]</scope>
    <source>
        <strain evidence="11 12">ARSEF 2679</strain>
    </source>
</reference>
<evidence type="ECO:0000256" key="7">
    <source>
        <dbReference type="PROSITE-ProRule" id="PRU00176"/>
    </source>
</evidence>
<evidence type="ECO:0000259" key="10">
    <source>
        <dbReference type="PROSITE" id="PS51391"/>
    </source>
</evidence>
<dbReference type="PROSITE" id="PS51391">
    <property type="entry name" value="CID"/>
    <property type="match status" value="1"/>
</dbReference>
<feature type="domain" description="CID" evidence="10">
    <location>
        <begin position="1"/>
        <end position="142"/>
    </location>
</feature>
<feature type="compositionally biased region" description="Basic and acidic residues" evidence="8">
    <location>
        <begin position="393"/>
        <end position="421"/>
    </location>
</feature>
<dbReference type="GO" id="GO:0036002">
    <property type="term" value="F:pre-mRNA binding"/>
    <property type="evidence" value="ECO:0007669"/>
    <property type="project" value="TreeGrafter"/>
</dbReference>
<comment type="subcellular location">
    <subcellularLocation>
        <location evidence="1">Nucleus</location>
    </subcellularLocation>
</comment>
<dbReference type="Pfam" id="PF21380">
    <property type="entry name" value="Nrd1-Seb1_dom2"/>
    <property type="match status" value="1"/>
</dbReference>
<dbReference type="InterPro" id="IPR039171">
    <property type="entry name" value="Cwc2/Slt11"/>
</dbReference>
<dbReference type="CDD" id="cd16984">
    <property type="entry name" value="CID_Nrd1_like"/>
    <property type="match status" value="1"/>
</dbReference>
<dbReference type="Proteomes" id="UP000076744">
    <property type="component" value="Unassembled WGS sequence"/>
</dbReference>
<dbReference type="FunFam" id="1.25.40.90:FF:000026">
    <property type="entry name" value="RNA binding protein Nrd1"/>
    <property type="match status" value="1"/>
</dbReference>
<feature type="compositionally biased region" description="Basic and acidic residues" evidence="8">
    <location>
        <begin position="612"/>
        <end position="625"/>
    </location>
</feature>
<dbReference type="SMART" id="SM00360">
    <property type="entry name" value="RRM"/>
    <property type="match status" value="1"/>
</dbReference>
<dbReference type="GO" id="GO:0008380">
    <property type="term" value="P:RNA splicing"/>
    <property type="evidence" value="ECO:0007669"/>
    <property type="project" value="UniProtKB-KW"/>
</dbReference>
<dbReference type="PANTHER" id="PTHR14089:SF2">
    <property type="entry name" value="PRE-MRNA-SPLICING FACTOR CWC2"/>
    <property type="match status" value="1"/>
</dbReference>
<keyword evidence="2" id="KW-0597">Phosphoprotein</keyword>
<organism evidence="11 12">
    <name type="scientific">Cordyceps fumosorosea (strain ARSEF 2679)</name>
    <name type="common">Isaria fumosorosea</name>
    <dbReference type="NCBI Taxonomy" id="1081104"/>
    <lineage>
        <taxon>Eukaryota</taxon>
        <taxon>Fungi</taxon>
        <taxon>Dikarya</taxon>
        <taxon>Ascomycota</taxon>
        <taxon>Pezizomycotina</taxon>
        <taxon>Sordariomycetes</taxon>
        <taxon>Hypocreomycetidae</taxon>
        <taxon>Hypocreales</taxon>
        <taxon>Cordycipitaceae</taxon>
        <taxon>Cordyceps</taxon>
    </lineage>
</organism>
<dbReference type="GeneID" id="30018056"/>
<feature type="region of interest" description="Disordered" evidence="8">
    <location>
        <begin position="588"/>
        <end position="669"/>
    </location>
</feature>
<feature type="compositionally biased region" description="Polar residues" evidence="8">
    <location>
        <begin position="137"/>
        <end position="150"/>
    </location>
</feature>
<dbReference type="RefSeq" id="XP_018707094.1">
    <property type="nucleotide sequence ID" value="XM_018845371.1"/>
</dbReference>
<dbReference type="GO" id="GO:0071007">
    <property type="term" value="C:U2-type catalytic step 2 spliceosome"/>
    <property type="evidence" value="ECO:0007669"/>
    <property type="project" value="TreeGrafter"/>
</dbReference>
<dbReference type="InterPro" id="IPR008942">
    <property type="entry name" value="ENTH_VHS"/>
</dbReference>
<dbReference type="Gene3D" id="3.30.70.330">
    <property type="match status" value="1"/>
</dbReference>
<dbReference type="OrthoDB" id="79367at2759"/>
<dbReference type="Pfam" id="PF00076">
    <property type="entry name" value="RRM_1"/>
    <property type="match status" value="1"/>
</dbReference>
<dbReference type="STRING" id="1081104.A0A168CC87"/>
<dbReference type="GO" id="GO:0031126">
    <property type="term" value="P:sno(s)RNA 3'-end processing"/>
    <property type="evidence" value="ECO:0007669"/>
    <property type="project" value="UniProtKB-ARBA"/>
</dbReference>
<evidence type="ECO:0000256" key="5">
    <source>
        <dbReference type="ARBA" id="ARBA00023187"/>
    </source>
</evidence>
<feature type="region of interest" description="Disordered" evidence="8">
    <location>
        <begin position="263"/>
        <end position="283"/>
    </location>
</feature>
<feature type="domain" description="RRM" evidence="9">
    <location>
        <begin position="460"/>
        <end position="526"/>
    </location>
</feature>
<dbReference type="GO" id="GO:0006369">
    <property type="term" value="P:termination of RNA polymerase II transcription"/>
    <property type="evidence" value="ECO:0007669"/>
    <property type="project" value="UniProtKB-ARBA"/>
</dbReference>